<feature type="transmembrane region" description="Helical" evidence="1">
    <location>
        <begin position="479"/>
        <end position="504"/>
    </location>
</feature>
<evidence type="ECO:0008006" key="4">
    <source>
        <dbReference type="Google" id="ProtNLM"/>
    </source>
</evidence>
<organism evidence="2 3">
    <name type="scientific">Ceratopteris richardii</name>
    <name type="common">Triangle waterfern</name>
    <dbReference type="NCBI Taxonomy" id="49495"/>
    <lineage>
        <taxon>Eukaryota</taxon>
        <taxon>Viridiplantae</taxon>
        <taxon>Streptophyta</taxon>
        <taxon>Embryophyta</taxon>
        <taxon>Tracheophyta</taxon>
        <taxon>Polypodiopsida</taxon>
        <taxon>Polypodiidae</taxon>
        <taxon>Polypodiales</taxon>
        <taxon>Pteridineae</taxon>
        <taxon>Pteridaceae</taxon>
        <taxon>Parkerioideae</taxon>
        <taxon>Ceratopteris</taxon>
    </lineage>
</organism>
<keyword evidence="1" id="KW-0472">Membrane</keyword>
<dbReference type="InterPro" id="IPR040283">
    <property type="entry name" value="DDB_G0292058-like"/>
</dbReference>
<dbReference type="EMBL" id="CM035435">
    <property type="protein sequence ID" value="KAH7290209.1"/>
    <property type="molecule type" value="Genomic_DNA"/>
</dbReference>
<feature type="transmembrane region" description="Helical" evidence="1">
    <location>
        <begin position="287"/>
        <end position="310"/>
    </location>
</feature>
<accession>A0A8T2R1L0</accession>
<dbReference type="PANTHER" id="PTHR31414:SF15">
    <property type="entry name" value="PLASMA MEMBRANE FUSION PROTEIN"/>
    <property type="match status" value="1"/>
</dbReference>
<gene>
    <name evidence="2" type="ORF">KP509_30G036500</name>
</gene>
<reference evidence="2" key="1">
    <citation type="submission" date="2021-08" db="EMBL/GenBank/DDBJ databases">
        <title>WGS assembly of Ceratopteris richardii.</title>
        <authorList>
            <person name="Marchant D.B."/>
            <person name="Chen G."/>
            <person name="Jenkins J."/>
            <person name="Shu S."/>
            <person name="Leebens-Mack J."/>
            <person name="Grimwood J."/>
            <person name="Schmutz J."/>
            <person name="Soltis P."/>
            <person name="Soltis D."/>
            <person name="Chen Z.-H."/>
        </authorList>
    </citation>
    <scope>NUCLEOTIDE SEQUENCE</scope>
    <source>
        <strain evidence="2">Whitten #5841</strain>
        <tissue evidence="2">Leaf</tissue>
    </source>
</reference>
<keyword evidence="1" id="KW-1133">Transmembrane helix</keyword>
<sequence>MRKSSDAFRPPTTWRLPLLSPILFLLCISLILPHLGLQPSSAACLSDSTEWRAARRVLQQSNVSTTYLKLAQDRTERPDPLNNFYTYRDGWDVRNKYYWASVGYTGAPGFVLAGAWLATGLATLFVICCCCCCCRHRLRGSHRGGNFFSLIFLLVFTVIAVIGCVVLYVGQGKSHNELSATLDYVVGESELVVNKLRNTSAIIYESQSIVFLQFALSASRKAQIENLDTQLNDAAVTLETKTKDNAQNISDVLNRVRLSMIVVAGVMLLLVALGFLFSVLGMTVLMYMLILIVWILVAGTWILCGVYIMLNNVVGDTCVSMEEWVANPSAQTNLQDILPCVDINTTDRALEQAKIISNDTITGINGVITAVLNNGSQTQGLPLMCNPIQPNLNSPGCVDTGSASQKWLPYVCSNPGASQDCQLGGRLTPQLYSQLNTSVFVINGLNESIPFLLDLANCQFVRQVFTNIREQHCHPLRDYISWQFIGLALLSGGLMFSIWLWIIFNRRRRHRFFHHIQDHGQFIASGPTGHQPSPKAAP</sequence>
<keyword evidence="1" id="KW-0812">Transmembrane</keyword>
<protein>
    <recommendedName>
        <fullName evidence="4">Transmembrane protein</fullName>
    </recommendedName>
</protein>
<name>A0A8T2R1L0_CERRI</name>
<dbReference type="AlphaFoldDB" id="A0A8T2R1L0"/>
<proteinExistence type="predicted"/>
<comment type="caution">
    <text evidence="2">The sequence shown here is derived from an EMBL/GenBank/DDBJ whole genome shotgun (WGS) entry which is preliminary data.</text>
</comment>
<feature type="transmembrane region" description="Helical" evidence="1">
    <location>
        <begin position="146"/>
        <end position="169"/>
    </location>
</feature>
<evidence type="ECO:0000313" key="2">
    <source>
        <dbReference type="EMBL" id="KAH7290209.1"/>
    </source>
</evidence>
<feature type="transmembrane region" description="Helical" evidence="1">
    <location>
        <begin position="258"/>
        <end position="280"/>
    </location>
</feature>
<dbReference type="OMA" id="WKNFECQ"/>
<feature type="transmembrane region" description="Helical" evidence="1">
    <location>
        <begin position="110"/>
        <end position="134"/>
    </location>
</feature>
<dbReference type="PANTHER" id="PTHR31414">
    <property type="entry name" value="TRANSMEMBRANE PROTEIN DDB_G0292058"/>
    <property type="match status" value="1"/>
</dbReference>
<dbReference type="OrthoDB" id="1937321at2759"/>
<evidence type="ECO:0000313" key="3">
    <source>
        <dbReference type="Proteomes" id="UP000825935"/>
    </source>
</evidence>
<keyword evidence="3" id="KW-1185">Reference proteome</keyword>
<dbReference type="GO" id="GO:0016020">
    <property type="term" value="C:membrane"/>
    <property type="evidence" value="ECO:0007669"/>
    <property type="project" value="TreeGrafter"/>
</dbReference>
<evidence type="ECO:0000256" key="1">
    <source>
        <dbReference type="SAM" id="Phobius"/>
    </source>
</evidence>
<dbReference type="Proteomes" id="UP000825935">
    <property type="component" value="Chromosome 30"/>
</dbReference>